<comment type="caution">
    <text evidence="1">The sequence shown here is derived from an EMBL/GenBank/DDBJ whole genome shotgun (WGS) entry which is preliminary data.</text>
</comment>
<gene>
    <name evidence="1" type="ORF">LKMONMHP_2796</name>
</gene>
<keyword evidence="2" id="KW-1185">Reference proteome</keyword>
<proteinExistence type="predicted"/>
<dbReference type="EMBL" id="BPQV01000007">
    <property type="protein sequence ID" value="GJE27934.1"/>
    <property type="molecule type" value="Genomic_DNA"/>
</dbReference>
<name>A0ABQ4TBC6_METOR</name>
<evidence type="ECO:0008006" key="3">
    <source>
        <dbReference type="Google" id="ProtNLM"/>
    </source>
</evidence>
<dbReference type="RefSeq" id="WP_238311723.1">
    <property type="nucleotide sequence ID" value="NZ_BPQV01000007.1"/>
</dbReference>
<accession>A0ABQ4TBC6</accession>
<protein>
    <recommendedName>
        <fullName evidence="3">Head decoration protein</fullName>
    </recommendedName>
</protein>
<evidence type="ECO:0000313" key="1">
    <source>
        <dbReference type="EMBL" id="GJE27934.1"/>
    </source>
</evidence>
<reference evidence="1" key="2">
    <citation type="submission" date="2021-08" db="EMBL/GenBank/DDBJ databases">
        <authorList>
            <person name="Tani A."/>
            <person name="Ola A."/>
            <person name="Ogura Y."/>
            <person name="Katsura K."/>
            <person name="Hayashi T."/>
        </authorList>
    </citation>
    <scope>NUCLEOTIDE SEQUENCE</scope>
    <source>
        <strain evidence="1">NBRC 15689</strain>
    </source>
</reference>
<sequence length="263" mass="26438">MPKKVSNGLDLQNQRIQNLGDPAANTDAANKQYVDNVARGLSWKQPVRAASTGNVTLSSPGATLDGVTLAANDRVLLKNQSSGAENGLYVWTGAAAALTRALDADTGTELNPGTAVTVTEGSVNADKVYLVISDAAVTIGTTATTWGTLGGGASYTASNGVQLSGSNFTGVAAPGGGLAVGSAGFSIDTAVVSRKVAGNLGNGSATNIAVAHNLGSKDVLVSLRLNATDEEVMADWVATDTNTVTFSFASAPASGAYRYAIQG</sequence>
<reference evidence="1" key="1">
    <citation type="journal article" date="2021" name="Front. Microbiol.">
        <title>Comprehensive Comparative Genomics and Phenotyping of Methylobacterium Species.</title>
        <authorList>
            <person name="Alessa O."/>
            <person name="Ogura Y."/>
            <person name="Fujitani Y."/>
            <person name="Takami H."/>
            <person name="Hayashi T."/>
            <person name="Sahin N."/>
            <person name="Tani A."/>
        </authorList>
    </citation>
    <scope>NUCLEOTIDE SEQUENCE</scope>
    <source>
        <strain evidence="1">NBRC 15689</strain>
    </source>
</reference>
<organism evidence="1 2">
    <name type="scientific">Methylobacterium organophilum</name>
    <dbReference type="NCBI Taxonomy" id="410"/>
    <lineage>
        <taxon>Bacteria</taxon>
        <taxon>Pseudomonadati</taxon>
        <taxon>Pseudomonadota</taxon>
        <taxon>Alphaproteobacteria</taxon>
        <taxon>Hyphomicrobiales</taxon>
        <taxon>Methylobacteriaceae</taxon>
        <taxon>Methylobacterium</taxon>
    </lineage>
</organism>
<evidence type="ECO:0000313" key="2">
    <source>
        <dbReference type="Proteomes" id="UP001055156"/>
    </source>
</evidence>
<dbReference type="Proteomes" id="UP001055156">
    <property type="component" value="Unassembled WGS sequence"/>
</dbReference>